<dbReference type="NCBIfam" id="TIGR01664">
    <property type="entry name" value="DNA-3'-Pase"/>
    <property type="match status" value="1"/>
</dbReference>
<feature type="region of interest" description="Disordered" evidence="1">
    <location>
        <begin position="26"/>
        <end position="72"/>
    </location>
</feature>
<gene>
    <name evidence="2" type="ORF">M407DRAFT_31177</name>
</gene>
<dbReference type="PANTHER" id="PTHR12083">
    <property type="entry name" value="BIFUNCTIONAL POLYNUCLEOTIDE PHOSPHATASE/KINASE"/>
    <property type="match status" value="1"/>
</dbReference>
<dbReference type="InterPro" id="IPR013954">
    <property type="entry name" value="PNK3P"/>
</dbReference>
<evidence type="ECO:0008006" key="4">
    <source>
        <dbReference type="Google" id="ProtNLM"/>
    </source>
</evidence>
<dbReference type="InterPro" id="IPR036412">
    <property type="entry name" value="HAD-like_sf"/>
</dbReference>
<dbReference type="EMBL" id="KN823236">
    <property type="protein sequence ID" value="KIO19192.1"/>
    <property type="molecule type" value="Genomic_DNA"/>
</dbReference>
<proteinExistence type="predicted"/>
<protein>
    <recommendedName>
        <fullName evidence="4">PNK FHA domain-containing protein</fullName>
    </recommendedName>
</protein>
<organism evidence="2 3">
    <name type="scientific">Tulasnella calospora MUT 4182</name>
    <dbReference type="NCBI Taxonomy" id="1051891"/>
    <lineage>
        <taxon>Eukaryota</taxon>
        <taxon>Fungi</taxon>
        <taxon>Dikarya</taxon>
        <taxon>Basidiomycota</taxon>
        <taxon>Agaricomycotina</taxon>
        <taxon>Agaricomycetes</taxon>
        <taxon>Cantharellales</taxon>
        <taxon>Tulasnellaceae</taxon>
        <taxon>Tulasnella</taxon>
    </lineage>
</organism>
<reference evidence="3" key="2">
    <citation type="submission" date="2015-01" db="EMBL/GenBank/DDBJ databases">
        <title>Evolutionary Origins and Diversification of the Mycorrhizal Mutualists.</title>
        <authorList>
            <consortium name="DOE Joint Genome Institute"/>
            <consortium name="Mycorrhizal Genomics Consortium"/>
            <person name="Kohler A."/>
            <person name="Kuo A."/>
            <person name="Nagy L.G."/>
            <person name="Floudas D."/>
            <person name="Copeland A."/>
            <person name="Barry K.W."/>
            <person name="Cichocki N."/>
            <person name="Veneault-Fourrey C."/>
            <person name="LaButti K."/>
            <person name="Lindquist E.A."/>
            <person name="Lipzen A."/>
            <person name="Lundell T."/>
            <person name="Morin E."/>
            <person name="Murat C."/>
            <person name="Riley R."/>
            <person name="Ohm R."/>
            <person name="Sun H."/>
            <person name="Tunlid A."/>
            <person name="Henrissat B."/>
            <person name="Grigoriev I.V."/>
            <person name="Hibbett D.S."/>
            <person name="Martin F."/>
        </authorList>
    </citation>
    <scope>NUCLEOTIDE SEQUENCE [LARGE SCALE GENOMIC DNA]</scope>
    <source>
        <strain evidence="3">MUT 4182</strain>
    </source>
</reference>
<reference evidence="2 3" key="1">
    <citation type="submission" date="2014-04" db="EMBL/GenBank/DDBJ databases">
        <authorList>
            <consortium name="DOE Joint Genome Institute"/>
            <person name="Kuo A."/>
            <person name="Girlanda M."/>
            <person name="Perotto S."/>
            <person name="Kohler A."/>
            <person name="Nagy L.G."/>
            <person name="Floudas D."/>
            <person name="Copeland A."/>
            <person name="Barry K.W."/>
            <person name="Cichocki N."/>
            <person name="Veneault-Fourrey C."/>
            <person name="LaButti K."/>
            <person name="Lindquist E.A."/>
            <person name="Lipzen A."/>
            <person name="Lundell T."/>
            <person name="Morin E."/>
            <person name="Murat C."/>
            <person name="Sun H."/>
            <person name="Tunlid A."/>
            <person name="Henrissat B."/>
            <person name="Grigoriev I.V."/>
            <person name="Hibbett D.S."/>
            <person name="Martin F."/>
            <person name="Nordberg H.P."/>
            <person name="Cantor M.N."/>
            <person name="Hua S.X."/>
        </authorList>
    </citation>
    <scope>NUCLEOTIDE SEQUENCE [LARGE SCALE GENOMIC DNA]</scope>
    <source>
        <strain evidence="2 3">MUT 4182</strain>
    </source>
</reference>
<dbReference type="InterPro" id="IPR027417">
    <property type="entry name" value="P-loop_NTPase"/>
</dbReference>
<dbReference type="STRING" id="1051891.A0A0C3LCH9"/>
<dbReference type="Pfam" id="PF08645">
    <property type="entry name" value="PNK3P"/>
    <property type="match status" value="1"/>
</dbReference>
<dbReference type="Pfam" id="PF13671">
    <property type="entry name" value="AAA_33"/>
    <property type="match status" value="1"/>
</dbReference>
<dbReference type="SUPFAM" id="SSF56784">
    <property type="entry name" value="HAD-like"/>
    <property type="match status" value="1"/>
</dbReference>
<dbReference type="OrthoDB" id="19045at2759"/>
<accession>A0A0C3LCH9</accession>
<dbReference type="SUPFAM" id="SSF52540">
    <property type="entry name" value="P-loop containing nucleoside triphosphate hydrolases"/>
    <property type="match status" value="1"/>
</dbReference>
<dbReference type="HOGENOM" id="CLU_014938_3_1_1"/>
<dbReference type="Proteomes" id="UP000054248">
    <property type="component" value="Unassembled WGS sequence"/>
</dbReference>
<dbReference type="InterPro" id="IPR006551">
    <property type="entry name" value="Polynucleotide_phosphatase"/>
</dbReference>
<name>A0A0C3LCH9_9AGAM</name>
<dbReference type="GO" id="GO:0006281">
    <property type="term" value="P:DNA repair"/>
    <property type="evidence" value="ECO:0007669"/>
    <property type="project" value="TreeGrafter"/>
</dbReference>
<dbReference type="InterPro" id="IPR023214">
    <property type="entry name" value="HAD_sf"/>
</dbReference>
<dbReference type="AlphaFoldDB" id="A0A0C3LCH9"/>
<dbReference type="GO" id="GO:0003690">
    <property type="term" value="F:double-stranded DNA binding"/>
    <property type="evidence" value="ECO:0007669"/>
    <property type="project" value="TreeGrafter"/>
</dbReference>
<evidence type="ECO:0000313" key="3">
    <source>
        <dbReference type="Proteomes" id="UP000054248"/>
    </source>
</evidence>
<dbReference type="GO" id="GO:0046404">
    <property type="term" value="F:ATP-dependent polydeoxyribonucleotide 5'-hydroxyl-kinase activity"/>
    <property type="evidence" value="ECO:0007669"/>
    <property type="project" value="TreeGrafter"/>
</dbReference>
<dbReference type="FunFam" id="3.40.50.300:FF:000737">
    <property type="entry name" value="Bifunctional polynucleotide phosphatase/kinase"/>
    <property type="match status" value="1"/>
</dbReference>
<keyword evidence="3" id="KW-1185">Reference proteome</keyword>
<dbReference type="NCBIfam" id="TIGR01662">
    <property type="entry name" value="HAD-SF-IIIA"/>
    <property type="match status" value="1"/>
</dbReference>
<evidence type="ECO:0000313" key="2">
    <source>
        <dbReference type="EMBL" id="KIO19192.1"/>
    </source>
</evidence>
<dbReference type="Gene3D" id="3.40.50.1000">
    <property type="entry name" value="HAD superfamily/HAD-like"/>
    <property type="match status" value="1"/>
</dbReference>
<dbReference type="InterPro" id="IPR006549">
    <property type="entry name" value="HAD-SF_hydro_IIIA"/>
</dbReference>
<dbReference type="PANTHER" id="PTHR12083:SF9">
    <property type="entry name" value="BIFUNCTIONAL POLYNUCLEOTIDE PHOSPHATASE_KINASE"/>
    <property type="match status" value="1"/>
</dbReference>
<evidence type="ECO:0000256" key="1">
    <source>
        <dbReference type="SAM" id="MobiDB-lite"/>
    </source>
</evidence>
<dbReference type="GO" id="GO:0046403">
    <property type="term" value="F:polynucleotide 3'-phosphatase activity"/>
    <property type="evidence" value="ECO:0007669"/>
    <property type="project" value="TreeGrafter"/>
</dbReference>
<dbReference type="Gene3D" id="3.40.50.300">
    <property type="entry name" value="P-loop containing nucleotide triphosphate hydrolases"/>
    <property type="match status" value="1"/>
</dbReference>
<sequence length="434" mass="48471">MARQQVGRGSIARNAPVSFTTGLVTAAASTSTSRRVPKRGRVEDNEAAGPSKGSKVARSEPASDVHPFFLPKKEGEPGPIQWFGWLGGTCRHGVHLQPKSSTKVAAFDLDGTLIKPKSGAKFAKDHEDWKWWADGTTIPKKLKELDEEGYSIVIVTNQALGEPPKGKSKDLDARAKLPRFKKFFDKLTLIASALPAVPFRVFVATSKDQYRKPIPGTWFELEKLFRNEGIEIGNKSYYIGDAAGRDGDHNITDRLYAQNIGIPFHTPEPEIVLFVGYPAAGKTTFYKRHFAPAGYVHVNQDTLKTKPKCVAAVREAITNGQSCTVDNTNRDLATRADYHRLAKELNVSIRALVWNITLDLAWHINLYRAHFLSDAVQANEIAREMLGYGVFTQYQNAFQPPTVEEGFSEVKTINWIFEGSEEDRRRFNMYLDVS</sequence>